<protein>
    <submittedName>
        <fullName evidence="1">Uncharacterized protein</fullName>
    </submittedName>
</protein>
<dbReference type="RefSeq" id="WP_150942109.1">
    <property type="nucleotide sequence ID" value="NZ_VCMV01000003.1"/>
</dbReference>
<sequence>MSGIRVSVDKSRVTDLKTLIKRLEGPEIRSAAARGLNEHVRLQERQAVRLLSAQTKIPAGRVAAVTKSVKASASGGSSMEASVDVRDASIPLGQFTYRSWSRGDAGASAGDWNGKTYKGSFTIAKYGGAIFARRPGAKKWPVIRLWGPLLPSELRRADMPTLPAAQRLADTDLERRVLRHLVNVLGA</sequence>
<name>A0A5N3PH34_9HYPH</name>
<evidence type="ECO:0000313" key="2">
    <source>
        <dbReference type="Proteomes" id="UP000325684"/>
    </source>
</evidence>
<keyword evidence="2" id="KW-1185">Reference proteome</keyword>
<dbReference type="AlphaFoldDB" id="A0A5N3PH34"/>
<dbReference type="Proteomes" id="UP000325684">
    <property type="component" value="Unassembled WGS sequence"/>
</dbReference>
<comment type="caution">
    <text evidence="1">The sequence shown here is derived from an EMBL/GenBank/DDBJ whole genome shotgun (WGS) entry which is preliminary data.</text>
</comment>
<organism evidence="1 2">
    <name type="scientific">Microvirga brassicacearum</name>
    <dbReference type="NCBI Taxonomy" id="2580413"/>
    <lineage>
        <taxon>Bacteria</taxon>
        <taxon>Pseudomonadati</taxon>
        <taxon>Pseudomonadota</taxon>
        <taxon>Alphaproteobacteria</taxon>
        <taxon>Hyphomicrobiales</taxon>
        <taxon>Methylobacteriaceae</taxon>
        <taxon>Microvirga</taxon>
    </lineage>
</organism>
<dbReference type="EMBL" id="VCMV01000003">
    <property type="protein sequence ID" value="KAB0269052.1"/>
    <property type="molecule type" value="Genomic_DNA"/>
</dbReference>
<reference evidence="1 2" key="1">
    <citation type="journal article" date="2019" name="Microorganisms">
        <title>Genome Insights into the Novel Species Microvirga brassicacearum, a Rapeseed Endophyte with Biotechnological Potential.</title>
        <authorList>
            <person name="Jimenez-Gomez A."/>
            <person name="Saati-Santamaria Z."/>
            <person name="Igual J.M."/>
            <person name="Rivas R."/>
            <person name="Mateos P.F."/>
            <person name="Garcia-Fraile P."/>
        </authorList>
    </citation>
    <scope>NUCLEOTIDE SEQUENCE [LARGE SCALE GENOMIC DNA]</scope>
    <source>
        <strain evidence="1 2">CDVBN77</strain>
    </source>
</reference>
<evidence type="ECO:0000313" key="1">
    <source>
        <dbReference type="EMBL" id="KAB0269052.1"/>
    </source>
</evidence>
<accession>A0A5N3PH34</accession>
<gene>
    <name evidence="1" type="ORF">FEZ63_02795</name>
</gene>
<proteinExistence type="predicted"/>